<keyword evidence="10" id="KW-1185">Reference proteome</keyword>
<feature type="transmembrane region" description="Helical" evidence="8">
    <location>
        <begin position="75"/>
        <end position="96"/>
    </location>
</feature>
<evidence type="ECO:0000256" key="3">
    <source>
        <dbReference type="ARBA" id="ARBA00022679"/>
    </source>
</evidence>
<accession>A0ABT6WMT3</accession>
<feature type="transmembrane region" description="Helical" evidence="8">
    <location>
        <begin position="397"/>
        <end position="418"/>
    </location>
</feature>
<comment type="similarity">
    <text evidence="7">Belongs to the glycosyltransferase 87 family.</text>
</comment>
<evidence type="ECO:0000256" key="4">
    <source>
        <dbReference type="ARBA" id="ARBA00022692"/>
    </source>
</evidence>
<dbReference type="RefSeq" id="WP_282761891.1">
    <property type="nucleotide sequence ID" value="NZ_JASCTH010000013.1"/>
</dbReference>
<feature type="transmembrane region" description="Helical" evidence="8">
    <location>
        <begin position="216"/>
        <end position="234"/>
    </location>
</feature>
<organism evidence="9 10">
    <name type="scientific">Actinoplanes sandaracinus</name>
    <dbReference type="NCBI Taxonomy" id="3045177"/>
    <lineage>
        <taxon>Bacteria</taxon>
        <taxon>Bacillati</taxon>
        <taxon>Actinomycetota</taxon>
        <taxon>Actinomycetes</taxon>
        <taxon>Micromonosporales</taxon>
        <taxon>Micromonosporaceae</taxon>
        <taxon>Actinoplanes</taxon>
    </lineage>
</organism>
<keyword evidence="5 8" id="KW-1133">Transmembrane helix</keyword>
<feature type="transmembrane region" description="Helical" evidence="8">
    <location>
        <begin position="185"/>
        <end position="209"/>
    </location>
</feature>
<sequence length="441" mass="47775">MLRKLTLAGLALCAAYAFSWHYHFFDMKIYLGALSWWADGRDLYTYAAPESGLGFTYPPIAAIMLTPLAGWTAEAAGWFLLLGGVAALALVLPSLLRPLMVRYGWRRRYVVAAALPLALCTEPVRQTLGMGQVNLLLFALVVADLMALRRQTTAPQRGRMTRRGFSLLRRPTLTGWHRFWRGGEWAGIGIGIAAAVKLTPALFIVYLVLTRQWRAAGTAVVSGGAATVTGFVIAPDESLRYFGSVLWDTGRVGNADTTANQSLGGLLARLHDTVDPPLLPWLLCALTILAVGLTRAHRAHTAGDELVAFTLVGLTANLVSPISWTHHLLFLLPAVVILAEVAARRATTTGPDGAQAYPPRRAIQVFGPAISVYLITVITPIWFYAHELPRTSHYADGLWGVLFENALALLLIALVTTLPGKGEQAVRSPSVGVGDERPSRL</sequence>
<evidence type="ECO:0000256" key="5">
    <source>
        <dbReference type="ARBA" id="ARBA00022989"/>
    </source>
</evidence>
<proteinExistence type="inferred from homology"/>
<feature type="transmembrane region" description="Helical" evidence="8">
    <location>
        <begin position="108"/>
        <end position="124"/>
    </location>
</feature>
<dbReference type="EMBL" id="JASCTH010000013">
    <property type="protein sequence ID" value="MDI6101057.1"/>
    <property type="molecule type" value="Genomic_DNA"/>
</dbReference>
<feature type="transmembrane region" description="Helical" evidence="8">
    <location>
        <begin position="306"/>
        <end position="322"/>
    </location>
</feature>
<keyword evidence="3" id="KW-0808">Transferase</keyword>
<gene>
    <name evidence="9" type="ORF">QLQ12_20805</name>
</gene>
<feature type="transmembrane region" description="Helical" evidence="8">
    <location>
        <begin position="365"/>
        <end position="385"/>
    </location>
</feature>
<evidence type="ECO:0000256" key="8">
    <source>
        <dbReference type="SAM" id="Phobius"/>
    </source>
</evidence>
<protein>
    <submittedName>
        <fullName evidence="9">Glycosyltransferase 87 family protein</fullName>
    </submittedName>
</protein>
<comment type="caution">
    <text evidence="9">The sequence shown here is derived from an EMBL/GenBank/DDBJ whole genome shotgun (WGS) entry which is preliminary data.</text>
</comment>
<name>A0ABT6WMT3_9ACTN</name>
<evidence type="ECO:0000313" key="9">
    <source>
        <dbReference type="EMBL" id="MDI6101057.1"/>
    </source>
</evidence>
<dbReference type="Proteomes" id="UP001241758">
    <property type="component" value="Unassembled WGS sequence"/>
</dbReference>
<comment type="subcellular location">
    <subcellularLocation>
        <location evidence="1">Cell membrane</location>
        <topology evidence="1">Multi-pass membrane protein</topology>
    </subcellularLocation>
</comment>
<reference evidence="9 10" key="1">
    <citation type="submission" date="2023-05" db="EMBL/GenBank/DDBJ databases">
        <title>Actinoplanes sp. NEAU-A12 genome sequencing.</title>
        <authorList>
            <person name="Wang Z.-S."/>
        </authorList>
    </citation>
    <scope>NUCLEOTIDE SEQUENCE [LARGE SCALE GENOMIC DNA]</scope>
    <source>
        <strain evidence="9 10">NEAU-A12</strain>
    </source>
</reference>
<keyword evidence="2" id="KW-1003">Cell membrane</keyword>
<dbReference type="Pfam" id="PF09594">
    <property type="entry name" value="GT87"/>
    <property type="match status" value="1"/>
</dbReference>
<evidence type="ECO:0000313" key="10">
    <source>
        <dbReference type="Proteomes" id="UP001241758"/>
    </source>
</evidence>
<feature type="transmembrane region" description="Helical" evidence="8">
    <location>
        <begin position="278"/>
        <end position="294"/>
    </location>
</feature>
<evidence type="ECO:0000256" key="2">
    <source>
        <dbReference type="ARBA" id="ARBA00022475"/>
    </source>
</evidence>
<keyword evidence="6 8" id="KW-0472">Membrane</keyword>
<evidence type="ECO:0000256" key="1">
    <source>
        <dbReference type="ARBA" id="ARBA00004651"/>
    </source>
</evidence>
<dbReference type="InterPro" id="IPR018584">
    <property type="entry name" value="GT87"/>
</dbReference>
<evidence type="ECO:0000256" key="6">
    <source>
        <dbReference type="ARBA" id="ARBA00023136"/>
    </source>
</evidence>
<evidence type="ECO:0000256" key="7">
    <source>
        <dbReference type="ARBA" id="ARBA00024033"/>
    </source>
</evidence>
<keyword evidence="4 8" id="KW-0812">Transmembrane</keyword>